<dbReference type="InterPro" id="IPR006710">
    <property type="entry name" value="Glyco_hydro_43"/>
</dbReference>
<evidence type="ECO:0000313" key="9">
    <source>
        <dbReference type="Proteomes" id="UP000322940"/>
    </source>
</evidence>
<evidence type="ECO:0000256" key="3">
    <source>
        <dbReference type="ARBA" id="ARBA00022801"/>
    </source>
</evidence>
<sequence>MSHRKHLAIFTFLALCFDLFPACSQGNRSWSPSDNDTAKSYTNPVIGQDGPDPTVLRDADGTFWLYSTADLLSIWHSDDLVTWQRIGSAFNEQTRPAESRYGYGKAALWAPEIRIIRDKYVLFFSMWWGDVDTYDGHSVAYAVADAPSGPFAFRGQIINSDPDYPPFYGTHHSIDQFYVEDNGKPYLFWGSFRGLYAAELDIDDELNIAVKKETLVQVAGNVYEGSCVYRRGAYYYLFASVGDWTGGMSSTYRTVVGRSKNLFGPYVDRQGGRMLDNRYEEFISGDDRFAGTGHNSNIIEDDKGQTWMFYHAYDSSAPDKGRQTMLDRVHWDDEGWPVVYNGHPSEVFGVPTIE</sequence>
<comment type="pathway">
    <text evidence="1">Glycan metabolism; L-arabinan degradation.</text>
</comment>
<comment type="caution">
    <text evidence="8">The sequence shown here is derived from an EMBL/GenBank/DDBJ whole genome shotgun (WGS) entry which is preliminary data.</text>
</comment>
<dbReference type="EMBL" id="VVXH01000007">
    <property type="protein sequence ID" value="KAA2378595.1"/>
    <property type="molecule type" value="Genomic_DNA"/>
</dbReference>
<proteinExistence type="inferred from homology"/>
<evidence type="ECO:0000256" key="4">
    <source>
        <dbReference type="ARBA" id="ARBA00023295"/>
    </source>
</evidence>
<gene>
    <name evidence="8" type="ORF">F2Y10_09250</name>
</gene>
<dbReference type="GO" id="GO:0005975">
    <property type="term" value="P:carbohydrate metabolic process"/>
    <property type="evidence" value="ECO:0007669"/>
    <property type="project" value="InterPro"/>
</dbReference>
<dbReference type="PANTHER" id="PTHR43301">
    <property type="entry name" value="ARABINAN ENDO-1,5-ALPHA-L-ARABINOSIDASE"/>
    <property type="match status" value="1"/>
</dbReference>
<dbReference type="SUPFAM" id="SSF75005">
    <property type="entry name" value="Arabinanase/levansucrase/invertase"/>
    <property type="match status" value="1"/>
</dbReference>
<keyword evidence="4 7" id="KW-0326">Glycosidase</keyword>
<dbReference type="Gene3D" id="2.115.10.20">
    <property type="entry name" value="Glycosyl hydrolase domain, family 43"/>
    <property type="match status" value="1"/>
</dbReference>
<dbReference type="RefSeq" id="WP_130065128.1">
    <property type="nucleotide sequence ID" value="NZ_RCXC01000008.1"/>
</dbReference>
<dbReference type="InterPro" id="IPR050727">
    <property type="entry name" value="GH43_arabinanases"/>
</dbReference>
<dbReference type="InterPro" id="IPR023296">
    <property type="entry name" value="Glyco_hydro_beta-prop_sf"/>
</dbReference>
<accession>A0A5B3GY51</accession>
<comment type="similarity">
    <text evidence="2 7">Belongs to the glycosyl hydrolase 43 family.</text>
</comment>
<organism evidence="8 9">
    <name type="scientific">Alistipes onderdonkii</name>
    <dbReference type="NCBI Taxonomy" id="328813"/>
    <lineage>
        <taxon>Bacteria</taxon>
        <taxon>Pseudomonadati</taxon>
        <taxon>Bacteroidota</taxon>
        <taxon>Bacteroidia</taxon>
        <taxon>Bacteroidales</taxon>
        <taxon>Rikenellaceae</taxon>
        <taxon>Alistipes</taxon>
    </lineage>
</organism>
<evidence type="ECO:0000256" key="6">
    <source>
        <dbReference type="PIRSR" id="PIRSR606710-2"/>
    </source>
</evidence>
<dbReference type="PANTHER" id="PTHR43301:SF3">
    <property type="entry name" value="ARABINAN ENDO-1,5-ALPHA-L-ARABINOSIDASE A-RELATED"/>
    <property type="match status" value="1"/>
</dbReference>
<keyword evidence="3 7" id="KW-0378">Hydrolase</keyword>
<dbReference type="Proteomes" id="UP000322940">
    <property type="component" value="Unassembled WGS sequence"/>
</dbReference>
<evidence type="ECO:0000256" key="5">
    <source>
        <dbReference type="PIRSR" id="PIRSR606710-1"/>
    </source>
</evidence>
<dbReference type="AlphaFoldDB" id="A0A5B3GY51"/>
<dbReference type="GO" id="GO:0004553">
    <property type="term" value="F:hydrolase activity, hydrolyzing O-glycosyl compounds"/>
    <property type="evidence" value="ECO:0007669"/>
    <property type="project" value="InterPro"/>
</dbReference>
<evidence type="ECO:0000313" key="8">
    <source>
        <dbReference type="EMBL" id="KAA2378595.1"/>
    </source>
</evidence>
<dbReference type="Pfam" id="PF04616">
    <property type="entry name" value="Glyco_hydro_43"/>
    <property type="match status" value="1"/>
</dbReference>
<reference evidence="8 9" key="1">
    <citation type="journal article" date="2019" name="Nat. Med.">
        <title>A library of human gut bacterial isolates paired with longitudinal multiomics data enables mechanistic microbiome research.</title>
        <authorList>
            <person name="Poyet M."/>
            <person name="Groussin M."/>
            <person name="Gibbons S.M."/>
            <person name="Avila-Pacheco J."/>
            <person name="Jiang X."/>
            <person name="Kearney S.M."/>
            <person name="Perrotta A.R."/>
            <person name="Berdy B."/>
            <person name="Zhao S."/>
            <person name="Lieberman T.D."/>
            <person name="Swanson P.K."/>
            <person name="Smith M."/>
            <person name="Roesemann S."/>
            <person name="Alexander J.E."/>
            <person name="Rich S.A."/>
            <person name="Livny J."/>
            <person name="Vlamakis H."/>
            <person name="Clish C."/>
            <person name="Bullock K."/>
            <person name="Deik A."/>
            <person name="Scott J."/>
            <person name="Pierce K.A."/>
            <person name="Xavier R.J."/>
            <person name="Alm E.J."/>
        </authorList>
    </citation>
    <scope>NUCLEOTIDE SEQUENCE [LARGE SCALE GENOMIC DNA]</scope>
    <source>
        <strain evidence="8 9">BIOML-A266</strain>
    </source>
</reference>
<evidence type="ECO:0000256" key="7">
    <source>
        <dbReference type="RuleBase" id="RU361187"/>
    </source>
</evidence>
<feature type="active site" description="Proton acceptor" evidence="5">
    <location>
        <position position="52"/>
    </location>
</feature>
<protein>
    <submittedName>
        <fullName evidence="8">Family 43 glycosylhydrolase</fullName>
    </submittedName>
</protein>
<evidence type="ECO:0000256" key="1">
    <source>
        <dbReference type="ARBA" id="ARBA00004834"/>
    </source>
</evidence>
<evidence type="ECO:0000256" key="2">
    <source>
        <dbReference type="ARBA" id="ARBA00009865"/>
    </source>
</evidence>
<feature type="active site" description="Proton donor" evidence="5">
    <location>
        <position position="224"/>
    </location>
</feature>
<feature type="site" description="Important for catalytic activity, responsible for pKa modulation of the active site Glu and correct orientation of both the proton donor and substrate" evidence="6">
    <location>
        <position position="175"/>
    </location>
</feature>
<name>A0A5B3GY51_9BACT</name>